<feature type="domain" description="Beta-lactamase-related" evidence="1">
    <location>
        <begin position="57"/>
        <end position="410"/>
    </location>
</feature>
<dbReference type="GO" id="GO:0016787">
    <property type="term" value="F:hydrolase activity"/>
    <property type="evidence" value="ECO:0007669"/>
    <property type="project" value="UniProtKB-KW"/>
</dbReference>
<comment type="caution">
    <text evidence="2">The sequence shown here is derived from an EMBL/GenBank/DDBJ whole genome shotgun (WGS) entry which is preliminary data.</text>
</comment>
<evidence type="ECO:0000259" key="1">
    <source>
        <dbReference type="Pfam" id="PF00144"/>
    </source>
</evidence>
<protein>
    <submittedName>
        <fullName evidence="2">Serine hydrolase domain-containing protein</fullName>
        <ecNumber evidence="2">3.-.-.-</ecNumber>
    </submittedName>
</protein>
<dbReference type="PROSITE" id="PS51318">
    <property type="entry name" value="TAT"/>
    <property type="match status" value="1"/>
</dbReference>
<evidence type="ECO:0000313" key="3">
    <source>
        <dbReference type="Proteomes" id="UP001595721"/>
    </source>
</evidence>
<dbReference type="Proteomes" id="UP001595721">
    <property type="component" value="Unassembled WGS sequence"/>
</dbReference>
<dbReference type="EC" id="3.-.-.-" evidence="2"/>
<keyword evidence="3" id="KW-1185">Reference proteome</keyword>
<dbReference type="SUPFAM" id="SSF56601">
    <property type="entry name" value="beta-lactamase/transpeptidase-like"/>
    <property type="match status" value="1"/>
</dbReference>
<proteinExistence type="predicted"/>
<evidence type="ECO:0000313" key="2">
    <source>
        <dbReference type="EMBL" id="MFC3528164.1"/>
    </source>
</evidence>
<dbReference type="InterPro" id="IPR006311">
    <property type="entry name" value="TAT_signal"/>
</dbReference>
<keyword evidence="2" id="KW-0378">Hydrolase</keyword>
<accession>A0ABV7R4D3</accession>
<dbReference type="InterPro" id="IPR050789">
    <property type="entry name" value="Diverse_Enzym_Activities"/>
</dbReference>
<gene>
    <name evidence="2" type="ORF">ACFOMH_08225</name>
</gene>
<dbReference type="InterPro" id="IPR001466">
    <property type="entry name" value="Beta-lactam-related"/>
</dbReference>
<name>A0ABV7R4D3_9RHOB</name>
<dbReference type="Pfam" id="PF00144">
    <property type="entry name" value="Beta-lactamase"/>
    <property type="match status" value="1"/>
</dbReference>
<reference evidence="3" key="1">
    <citation type="journal article" date="2019" name="Int. J. Syst. Evol. Microbiol.">
        <title>The Global Catalogue of Microorganisms (GCM) 10K type strain sequencing project: providing services to taxonomists for standard genome sequencing and annotation.</title>
        <authorList>
            <consortium name="The Broad Institute Genomics Platform"/>
            <consortium name="The Broad Institute Genome Sequencing Center for Infectious Disease"/>
            <person name="Wu L."/>
            <person name="Ma J."/>
        </authorList>
    </citation>
    <scope>NUCLEOTIDE SEQUENCE [LARGE SCALE GENOMIC DNA]</scope>
    <source>
        <strain evidence="3">KCTC 42899</strain>
    </source>
</reference>
<dbReference type="RefSeq" id="WP_377743827.1">
    <property type="nucleotide sequence ID" value="NZ_JBHRXJ010000004.1"/>
</dbReference>
<dbReference type="Gene3D" id="3.40.710.10">
    <property type="entry name" value="DD-peptidase/beta-lactamase superfamily"/>
    <property type="match status" value="1"/>
</dbReference>
<dbReference type="EMBL" id="JBHRXJ010000004">
    <property type="protein sequence ID" value="MFC3528164.1"/>
    <property type="molecule type" value="Genomic_DNA"/>
</dbReference>
<dbReference type="InterPro" id="IPR012338">
    <property type="entry name" value="Beta-lactam/transpept-like"/>
</dbReference>
<organism evidence="2 3">
    <name type="scientific">Paracoccus mangrovi</name>
    <dbReference type="NCBI Taxonomy" id="1715645"/>
    <lineage>
        <taxon>Bacteria</taxon>
        <taxon>Pseudomonadati</taxon>
        <taxon>Pseudomonadota</taxon>
        <taxon>Alphaproteobacteria</taxon>
        <taxon>Rhodobacterales</taxon>
        <taxon>Paracoccaceae</taxon>
        <taxon>Paracoccus</taxon>
    </lineage>
</organism>
<dbReference type="PANTHER" id="PTHR43283:SF3">
    <property type="entry name" value="BETA-LACTAMASE FAMILY PROTEIN (AFU_ORTHOLOGUE AFUA_5G07500)"/>
    <property type="match status" value="1"/>
</dbReference>
<sequence>MTCLVPSVPAARLADPSRRGLLRMAGAGLVLGALPALPLRAEDVLDRDVLSARMAEFMRREIAAGSLTGGVLRIEKDGETVLDAAYGHSDAAATRAAETGDLFRIASMTKPVVSAAIMGFVEEGRITLDAPIATYLPELADLKLAGPDGQVTVPARQPLVYDLLRHTGGFTYSMFGAADPALREAYGKAGIEQIQADMPADEMLRRLAQIPLAFEPGTRFEYSIGIDLLGFILERVAGQRLDAVLRERILDPLGMDQTGFAVGDADLARLAQVPDTDPMKPVIEGWMRVEKPRGQGYLSGGGGLVSTAADYMRFCRMVLNDGAHEGRRVLSPASLRLMLSDHTAGLAGSTAPFTGPGYGFGLGFAVRRAEGEAFVEGSAGDANWSGVSGTTFTVDRRENLAAILMAAAPSQRNHLRFAFRNITYGALTETGIDNG</sequence>
<dbReference type="PANTHER" id="PTHR43283">
    <property type="entry name" value="BETA-LACTAMASE-RELATED"/>
    <property type="match status" value="1"/>
</dbReference>